<reference evidence="3 4" key="1">
    <citation type="submission" date="2021-06" db="EMBL/GenBank/DDBJ databases">
        <title>Caerostris extrusa draft genome.</title>
        <authorList>
            <person name="Kono N."/>
            <person name="Arakawa K."/>
        </authorList>
    </citation>
    <scope>NUCLEOTIDE SEQUENCE [LARGE SCALE GENOMIC DNA]</scope>
</reference>
<comment type="caution">
    <text evidence="3">The sequence shown here is derived from an EMBL/GenBank/DDBJ whole genome shotgun (WGS) entry which is preliminary data.</text>
</comment>
<feature type="non-terminal residue" evidence="3">
    <location>
        <position position="75"/>
    </location>
</feature>
<keyword evidence="4" id="KW-1185">Reference proteome</keyword>
<dbReference type="Pfam" id="PF00057">
    <property type="entry name" value="Ldl_recept_a"/>
    <property type="match status" value="1"/>
</dbReference>
<comment type="caution">
    <text evidence="2">Lacks conserved residue(s) required for the propagation of feature annotation.</text>
</comment>
<evidence type="ECO:0000256" key="1">
    <source>
        <dbReference type="ARBA" id="ARBA00023157"/>
    </source>
</evidence>
<gene>
    <name evidence="3" type="primary">CG3556_4</name>
    <name evidence="3" type="ORF">CEXT_383411</name>
</gene>
<evidence type="ECO:0000256" key="2">
    <source>
        <dbReference type="PROSITE-ProRule" id="PRU00124"/>
    </source>
</evidence>
<organism evidence="3 4">
    <name type="scientific">Caerostris extrusa</name>
    <name type="common">Bark spider</name>
    <name type="synonym">Caerostris bankana</name>
    <dbReference type="NCBI Taxonomy" id="172846"/>
    <lineage>
        <taxon>Eukaryota</taxon>
        <taxon>Metazoa</taxon>
        <taxon>Ecdysozoa</taxon>
        <taxon>Arthropoda</taxon>
        <taxon>Chelicerata</taxon>
        <taxon>Arachnida</taxon>
        <taxon>Araneae</taxon>
        <taxon>Araneomorphae</taxon>
        <taxon>Entelegynae</taxon>
        <taxon>Araneoidea</taxon>
        <taxon>Araneidae</taxon>
        <taxon>Caerostris</taxon>
    </lineage>
</organism>
<dbReference type="PROSITE" id="PS50068">
    <property type="entry name" value="LDLRA_2"/>
    <property type="match status" value="1"/>
</dbReference>
<dbReference type="Gene3D" id="4.10.400.10">
    <property type="entry name" value="Low-density Lipoprotein Receptor"/>
    <property type="match status" value="1"/>
</dbReference>
<dbReference type="InterPro" id="IPR036055">
    <property type="entry name" value="LDL_receptor-like_sf"/>
</dbReference>
<protein>
    <submittedName>
        <fullName evidence="3">Uncharacterized protein CG3556</fullName>
    </submittedName>
</protein>
<dbReference type="SUPFAM" id="SSF57424">
    <property type="entry name" value="LDL receptor-like module"/>
    <property type="match status" value="1"/>
</dbReference>
<keyword evidence="1 2" id="KW-1015">Disulfide bond</keyword>
<sequence>MCIPESRVCDGVQHCFDGTDEIGCGVDESREIATKWLKNKWSYSSGWQENSHRGIIAWYLATERNESTDVEEKLD</sequence>
<feature type="disulfide bond" evidence="2">
    <location>
        <begin position="9"/>
        <end position="24"/>
    </location>
</feature>
<name>A0AAV4XJP2_CAEEX</name>
<accession>A0AAV4XJP2</accession>
<dbReference type="Proteomes" id="UP001054945">
    <property type="component" value="Unassembled WGS sequence"/>
</dbReference>
<dbReference type="InterPro" id="IPR002172">
    <property type="entry name" value="LDrepeatLR_classA_rpt"/>
</dbReference>
<dbReference type="EMBL" id="BPLR01000360">
    <property type="protein sequence ID" value="GIY94156.1"/>
    <property type="molecule type" value="Genomic_DNA"/>
</dbReference>
<dbReference type="AlphaFoldDB" id="A0AAV4XJP2"/>
<dbReference type="CDD" id="cd00112">
    <property type="entry name" value="LDLa"/>
    <property type="match status" value="1"/>
</dbReference>
<evidence type="ECO:0000313" key="4">
    <source>
        <dbReference type="Proteomes" id="UP001054945"/>
    </source>
</evidence>
<proteinExistence type="predicted"/>
<evidence type="ECO:0000313" key="3">
    <source>
        <dbReference type="EMBL" id="GIY94156.1"/>
    </source>
</evidence>